<dbReference type="CDD" id="cd11060">
    <property type="entry name" value="CYP57A1-like"/>
    <property type="match status" value="1"/>
</dbReference>
<dbReference type="PRINTS" id="PR00385">
    <property type="entry name" value="P450"/>
</dbReference>
<feature type="region of interest" description="Disordered" evidence="7">
    <location>
        <begin position="281"/>
        <end position="313"/>
    </location>
</feature>
<feature type="binding site" description="axial binding residue" evidence="5">
    <location>
        <position position="493"/>
    </location>
    <ligand>
        <name>heme</name>
        <dbReference type="ChEBI" id="CHEBI:30413"/>
    </ligand>
    <ligandPart>
        <name>Fe</name>
        <dbReference type="ChEBI" id="CHEBI:18248"/>
    </ligandPart>
</feature>
<organism evidence="9 10">
    <name type="scientific">Staphylotrichum longicolle</name>
    <dbReference type="NCBI Taxonomy" id="669026"/>
    <lineage>
        <taxon>Eukaryota</taxon>
        <taxon>Fungi</taxon>
        <taxon>Dikarya</taxon>
        <taxon>Ascomycota</taxon>
        <taxon>Pezizomycotina</taxon>
        <taxon>Sordariomycetes</taxon>
        <taxon>Sordariomycetidae</taxon>
        <taxon>Sordariales</taxon>
        <taxon>Chaetomiaceae</taxon>
        <taxon>Staphylotrichum</taxon>
    </lineage>
</organism>
<keyword evidence="6" id="KW-0560">Oxidoreductase</keyword>
<keyword evidence="2 5" id="KW-0349">Heme</keyword>
<dbReference type="Gene3D" id="1.10.630.10">
    <property type="entry name" value="Cytochrome P450"/>
    <property type="match status" value="1"/>
</dbReference>
<keyword evidence="10" id="KW-1185">Reference proteome</keyword>
<dbReference type="GO" id="GO:0020037">
    <property type="term" value="F:heme binding"/>
    <property type="evidence" value="ECO:0007669"/>
    <property type="project" value="InterPro"/>
</dbReference>
<evidence type="ECO:0000256" key="2">
    <source>
        <dbReference type="ARBA" id="ARBA00022617"/>
    </source>
</evidence>
<evidence type="ECO:0000256" key="6">
    <source>
        <dbReference type="RuleBase" id="RU000461"/>
    </source>
</evidence>
<dbReference type="PANTHER" id="PTHR24305:SF229">
    <property type="entry name" value="P450, PUTATIVE (EUROFUNG)-RELATED"/>
    <property type="match status" value="1"/>
</dbReference>
<gene>
    <name evidence="9" type="ORF">NEMBOFW57_005479</name>
</gene>
<accession>A0AAD4EXF3</accession>
<evidence type="ECO:0000256" key="1">
    <source>
        <dbReference type="ARBA" id="ARBA00001971"/>
    </source>
</evidence>
<dbReference type="PRINTS" id="PR00463">
    <property type="entry name" value="EP450I"/>
</dbReference>
<feature type="region of interest" description="Disordered" evidence="7">
    <location>
        <begin position="161"/>
        <end position="186"/>
    </location>
</feature>
<dbReference type="InterPro" id="IPR002401">
    <property type="entry name" value="Cyt_P450_E_grp-I"/>
</dbReference>
<keyword evidence="8" id="KW-0472">Membrane</keyword>
<name>A0AAD4EXF3_9PEZI</name>
<comment type="cofactor">
    <cofactor evidence="1 5">
        <name>heme</name>
        <dbReference type="ChEBI" id="CHEBI:30413"/>
    </cofactor>
</comment>
<dbReference type="EMBL" id="JAHCVI010000002">
    <property type="protein sequence ID" value="KAG7289116.1"/>
    <property type="molecule type" value="Genomic_DNA"/>
</dbReference>
<comment type="similarity">
    <text evidence="6">Belongs to the cytochrome P450 family.</text>
</comment>
<feature type="transmembrane region" description="Helical" evidence="8">
    <location>
        <begin position="6"/>
        <end position="24"/>
    </location>
</feature>
<dbReference type="Proteomes" id="UP001197093">
    <property type="component" value="Unassembled WGS sequence"/>
</dbReference>
<evidence type="ECO:0008006" key="11">
    <source>
        <dbReference type="Google" id="ProtNLM"/>
    </source>
</evidence>
<proteinExistence type="inferred from homology"/>
<feature type="compositionally biased region" description="Low complexity" evidence="7">
    <location>
        <begin position="173"/>
        <end position="183"/>
    </location>
</feature>
<dbReference type="InterPro" id="IPR017972">
    <property type="entry name" value="Cyt_P450_CS"/>
</dbReference>
<evidence type="ECO:0000256" key="4">
    <source>
        <dbReference type="ARBA" id="ARBA00023004"/>
    </source>
</evidence>
<dbReference type="PANTHER" id="PTHR24305">
    <property type="entry name" value="CYTOCHROME P450"/>
    <property type="match status" value="1"/>
</dbReference>
<keyword evidence="3 5" id="KW-0479">Metal-binding</keyword>
<evidence type="ECO:0000256" key="5">
    <source>
        <dbReference type="PIRSR" id="PIRSR602401-1"/>
    </source>
</evidence>
<evidence type="ECO:0000313" key="9">
    <source>
        <dbReference type="EMBL" id="KAG7289116.1"/>
    </source>
</evidence>
<sequence length="550" mass="61687">MAVLAILTYFLPGLVVYWILWIVYARWFHACSKFPGPFLASVSRLWLVGQVLRNNVDEEEKELHRKYGPIVRVAPDQVIIADASAFKTIYGINSGFTKTDFYEVFMQPWQRQRDLFTIRNEPHYATRRKITAPVYTMSNVVRHERAIDTCSHLLVSALRTLASPSPSSPSSPPQKGSSSSKPPTQQEPAADLSLWIRYYSFDVIGSLFFSRPFGFVAQRADLQGWIRAGDALTPVLTVLGVAPSYARPLIQLASALTPWLWTGLWSMVRMGVAAGRCVEERRREVEKRREGEGQGEGGEEKKKEKEEEEGKAAKEGDMLGELMRVWEEKGKEVMYEAVEVKSEILTALVVGSDTTATEITAILYYILKNPAAYRKLRDEIDAATADGKLSVPHVKYSEAAKLPYLDACCKEGMRLMPALGMALPREVPPGGREIAGQFFPGGVKVGINATTLHRDKGVFGEDADEFNPERWLHKEVGNMEKHMMHFGAGTRICVGKNIALCEIYKIIPELLRSFDFELADPDRDWTHADGWLHKVSAIFTKVTVREVGDA</sequence>
<dbReference type="Pfam" id="PF00067">
    <property type="entry name" value="p450"/>
    <property type="match status" value="1"/>
</dbReference>
<comment type="caution">
    <text evidence="9">The sequence shown here is derived from an EMBL/GenBank/DDBJ whole genome shotgun (WGS) entry which is preliminary data.</text>
</comment>
<dbReference type="GO" id="GO:0005506">
    <property type="term" value="F:iron ion binding"/>
    <property type="evidence" value="ECO:0007669"/>
    <property type="project" value="InterPro"/>
</dbReference>
<reference evidence="9" key="1">
    <citation type="submission" date="2023-02" db="EMBL/GenBank/DDBJ databases">
        <authorList>
            <person name="Palmer J.M."/>
        </authorList>
    </citation>
    <scope>NUCLEOTIDE SEQUENCE</scope>
    <source>
        <strain evidence="9">FW57</strain>
    </source>
</reference>
<keyword evidence="4 5" id="KW-0408">Iron</keyword>
<keyword evidence="8" id="KW-0812">Transmembrane</keyword>
<keyword evidence="6" id="KW-0503">Monooxygenase</keyword>
<dbReference type="GO" id="GO:0016705">
    <property type="term" value="F:oxidoreductase activity, acting on paired donors, with incorporation or reduction of molecular oxygen"/>
    <property type="evidence" value="ECO:0007669"/>
    <property type="project" value="InterPro"/>
</dbReference>
<dbReference type="AlphaFoldDB" id="A0AAD4EXF3"/>
<protein>
    <recommendedName>
        <fullName evidence="11">Cytochrome P450</fullName>
    </recommendedName>
</protein>
<evidence type="ECO:0000313" key="10">
    <source>
        <dbReference type="Proteomes" id="UP001197093"/>
    </source>
</evidence>
<dbReference type="InterPro" id="IPR036396">
    <property type="entry name" value="Cyt_P450_sf"/>
</dbReference>
<evidence type="ECO:0000256" key="8">
    <source>
        <dbReference type="SAM" id="Phobius"/>
    </source>
</evidence>
<keyword evidence="8" id="KW-1133">Transmembrane helix</keyword>
<dbReference type="InterPro" id="IPR001128">
    <property type="entry name" value="Cyt_P450"/>
</dbReference>
<dbReference type="SUPFAM" id="SSF48264">
    <property type="entry name" value="Cytochrome P450"/>
    <property type="match status" value="1"/>
</dbReference>
<dbReference type="PROSITE" id="PS00086">
    <property type="entry name" value="CYTOCHROME_P450"/>
    <property type="match status" value="1"/>
</dbReference>
<evidence type="ECO:0000256" key="7">
    <source>
        <dbReference type="SAM" id="MobiDB-lite"/>
    </source>
</evidence>
<evidence type="ECO:0000256" key="3">
    <source>
        <dbReference type="ARBA" id="ARBA00022723"/>
    </source>
</evidence>
<dbReference type="GO" id="GO:0004497">
    <property type="term" value="F:monooxygenase activity"/>
    <property type="evidence" value="ECO:0007669"/>
    <property type="project" value="UniProtKB-KW"/>
</dbReference>
<dbReference type="InterPro" id="IPR050121">
    <property type="entry name" value="Cytochrome_P450_monoxygenase"/>
</dbReference>